<feature type="transmembrane region" description="Helical" evidence="5">
    <location>
        <begin position="391"/>
        <end position="413"/>
    </location>
</feature>
<dbReference type="GO" id="GO:0016020">
    <property type="term" value="C:membrane"/>
    <property type="evidence" value="ECO:0007669"/>
    <property type="project" value="UniProtKB-SubCell"/>
</dbReference>
<feature type="transmembrane region" description="Helical" evidence="5">
    <location>
        <begin position="220"/>
        <end position="239"/>
    </location>
</feature>
<evidence type="ECO:0000259" key="6">
    <source>
        <dbReference type="Pfam" id="PF12698"/>
    </source>
</evidence>
<dbReference type="PANTHER" id="PTHR43077">
    <property type="entry name" value="TRANSPORT PERMEASE YVFS-RELATED"/>
    <property type="match status" value="1"/>
</dbReference>
<keyword evidence="8" id="KW-1185">Reference proteome</keyword>
<keyword evidence="4 5" id="KW-0472">Membrane</keyword>
<protein>
    <submittedName>
        <fullName evidence="7">BH2099 protein</fullName>
    </submittedName>
</protein>
<comment type="subcellular location">
    <subcellularLocation>
        <location evidence="1">Membrane</location>
        <topology evidence="1">Multi-pass membrane protein</topology>
    </subcellularLocation>
</comment>
<evidence type="ECO:0000256" key="1">
    <source>
        <dbReference type="ARBA" id="ARBA00004141"/>
    </source>
</evidence>
<dbReference type="RefSeq" id="WP_010898256.1">
    <property type="nucleotide sequence ID" value="NC_002570.2"/>
</dbReference>
<dbReference type="KEGG" id="bha:BH2099"/>
<dbReference type="STRING" id="272558.gene:10727997"/>
<evidence type="ECO:0000256" key="3">
    <source>
        <dbReference type="ARBA" id="ARBA00022989"/>
    </source>
</evidence>
<feature type="transmembrane region" description="Helical" evidence="5">
    <location>
        <begin position="260"/>
        <end position="288"/>
    </location>
</feature>
<dbReference type="Pfam" id="PF12698">
    <property type="entry name" value="ABC2_membrane_3"/>
    <property type="match status" value="1"/>
</dbReference>
<dbReference type="InterPro" id="IPR051328">
    <property type="entry name" value="T7SS_ABC-Transporter"/>
</dbReference>
<proteinExistence type="predicted"/>
<dbReference type="OrthoDB" id="3078158at2"/>
<evidence type="ECO:0000313" key="7">
    <source>
        <dbReference type="EMBL" id="BAB05818.1"/>
    </source>
</evidence>
<gene>
    <name evidence="7" type="ordered locus">BH2099</name>
</gene>
<dbReference type="InterPro" id="IPR013525">
    <property type="entry name" value="ABC2_TM"/>
</dbReference>
<feature type="transmembrane region" description="Helical" evidence="5">
    <location>
        <begin position="300"/>
        <end position="326"/>
    </location>
</feature>
<dbReference type="GO" id="GO:0140359">
    <property type="term" value="F:ABC-type transporter activity"/>
    <property type="evidence" value="ECO:0007669"/>
    <property type="project" value="InterPro"/>
</dbReference>
<dbReference type="EMBL" id="BA000004">
    <property type="protein sequence ID" value="BAB05818.1"/>
    <property type="molecule type" value="Genomic_DNA"/>
</dbReference>
<keyword evidence="3 5" id="KW-1133">Transmembrane helix</keyword>
<feature type="domain" description="ABC-2 type transporter transmembrane" evidence="6">
    <location>
        <begin position="19"/>
        <end position="410"/>
    </location>
</feature>
<feature type="transmembrane region" description="Helical" evidence="5">
    <location>
        <begin position="20"/>
        <end position="41"/>
    </location>
</feature>
<organism evidence="7 8">
    <name type="scientific">Halalkalibacterium halodurans (strain ATCC BAA-125 / DSM 18197 / FERM 7344 / JCM 9153 / C-125)</name>
    <name type="common">Bacillus halodurans</name>
    <dbReference type="NCBI Taxonomy" id="272558"/>
    <lineage>
        <taxon>Bacteria</taxon>
        <taxon>Bacillati</taxon>
        <taxon>Bacillota</taxon>
        <taxon>Bacilli</taxon>
        <taxon>Bacillales</taxon>
        <taxon>Bacillaceae</taxon>
        <taxon>Halalkalibacterium (ex Joshi et al. 2022)</taxon>
    </lineage>
</organism>
<keyword evidence="2 5" id="KW-0812">Transmembrane</keyword>
<feature type="transmembrane region" description="Helical" evidence="5">
    <location>
        <begin position="338"/>
        <end position="358"/>
    </location>
</feature>
<dbReference type="PIR" id="C83912">
    <property type="entry name" value="C83912"/>
</dbReference>
<evidence type="ECO:0000256" key="2">
    <source>
        <dbReference type="ARBA" id="ARBA00022692"/>
    </source>
</evidence>
<dbReference type="AlphaFoldDB" id="Q9KB36"/>
<evidence type="ECO:0000313" key="8">
    <source>
        <dbReference type="Proteomes" id="UP000001258"/>
    </source>
</evidence>
<evidence type="ECO:0000256" key="4">
    <source>
        <dbReference type="ARBA" id="ARBA00023136"/>
    </source>
</evidence>
<sequence>MGSFIKKDLLLFWRDRKELITVLALPILLVIVLNFAFAGLFGGDQELNLDLTLAVVNEDDETGTIAQLQEKLIKEASFKETEVARLVEQVGDIQPIPLLFEYLSSEDLQDWLTVYELTEAEAVAKVKEGAADGILVIPDGFTVNSLYAALVGEPTASSLIYKVEMETSNSATLYQIIDGFLDHMNNHFALQQMGEVQEANAPEGGLEKIGVGEAFTLTQYFTISMSALFALFLAATVATKTGEEIRQKVFHRILLTDRKPILFLVGKIVSTAFLVWLQMMLVFVVSHILLDVFPDRTVTFWLGVIGSVTVLSLAIAGIATIFTSLLLRMTNLDAANGIFMLVIIVFGVVGGNFVPIYIMPNWLQQIGEWVPNGLFLMILTEWIQFEEVSSIFSPSLLLVGFFLTCTVLGVALYPKRGTV</sequence>
<evidence type="ECO:0000256" key="5">
    <source>
        <dbReference type="SAM" id="Phobius"/>
    </source>
</evidence>
<dbReference type="HOGENOM" id="CLU_039483_0_4_9"/>
<accession>Q9KB36</accession>
<dbReference type="PANTHER" id="PTHR43077:SF10">
    <property type="entry name" value="TRANSPORT PERMEASE PROTEIN"/>
    <property type="match status" value="1"/>
</dbReference>
<dbReference type="eggNOG" id="COG0842">
    <property type="taxonomic scope" value="Bacteria"/>
</dbReference>
<reference evidence="7 8" key="1">
    <citation type="journal article" date="2000" name="Nucleic Acids Res.">
        <title>Complete genome sequence of the alkaliphilic bacterium Bacillus halodurans and genomic sequence comparison with Bacillus subtilis.</title>
        <authorList>
            <person name="Takami H."/>
            <person name="Nakasone K."/>
            <person name="Takaki Y."/>
            <person name="Maeno G."/>
            <person name="Sasaki R."/>
            <person name="Masui N."/>
            <person name="Fuji F."/>
            <person name="Hirama C."/>
            <person name="Nakamura Y."/>
            <person name="Ogasawara N."/>
            <person name="Kuhara S."/>
            <person name="Horikoshi K."/>
        </authorList>
    </citation>
    <scope>NUCLEOTIDE SEQUENCE [LARGE SCALE GENOMIC DNA]</scope>
    <source>
        <strain evidence="8">ATCC BAA-125 / DSM 18197 / FERM 7344 / JCM 9153 / C-125</strain>
    </source>
</reference>
<name>Q9KB36_HALH5</name>
<dbReference type="Proteomes" id="UP000001258">
    <property type="component" value="Chromosome"/>
</dbReference>